<reference evidence="1 2" key="1">
    <citation type="journal article" date="2016" name="Gene">
        <title>PacBio SMRT assembly of a complex multi-replicon genome reveals chlorocatechol degradative operon in a region of genome plasticity.</title>
        <authorList>
            <person name="Ricker N."/>
            <person name="Shen S.Y."/>
            <person name="Goordial J."/>
            <person name="Jin S."/>
            <person name="Fulthorpe R.R."/>
        </authorList>
    </citation>
    <scope>NUCLEOTIDE SEQUENCE [LARGE SCALE GENOMIC DNA]</scope>
    <source>
        <strain evidence="1 2">OLGA172</strain>
    </source>
</reference>
<gene>
    <name evidence="1" type="ORF">AYM40_23905</name>
</gene>
<name>A0A160FRH1_9BURK</name>
<evidence type="ECO:0000313" key="1">
    <source>
        <dbReference type="EMBL" id="ANB75421.1"/>
    </source>
</evidence>
<protein>
    <submittedName>
        <fullName evidence="1">Uncharacterized protein</fullName>
    </submittedName>
</protein>
<dbReference type="Proteomes" id="UP000076852">
    <property type="component" value="Chromosome 2"/>
</dbReference>
<dbReference type="AlphaFoldDB" id="A0A160FRH1"/>
<dbReference type="EMBL" id="CP014579">
    <property type="protein sequence ID" value="ANB75421.1"/>
    <property type="molecule type" value="Genomic_DNA"/>
</dbReference>
<proteinExistence type="predicted"/>
<dbReference type="RefSeq" id="WP_063498707.1">
    <property type="nucleotide sequence ID" value="NZ_CP014579.1"/>
</dbReference>
<sequence length="72" mass="7865">MADKIISSDTHDAHMTVKDHIADGWVATLWIVAKGAPKGNEPTTTLDTFFDSEDTAWHSVKTLALAKLSNLK</sequence>
<keyword evidence="2" id="KW-1185">Reference proteome</keyword>
<evidence type="ECO:0000313" key="2">
    <source>
        <dbReference type="Proteomes" id="UP000076852"/>
    </source>
</evidence>
<organism evidence="1 2">
    <name type="scientific">Paraburkholderia phytofirmans OLGA172</name>
    <dbReference type="NCBI Taxonomy" id="1417228"/>
    <lineage>
        <taxon>Bacteria</taxon>
        <taxon>Pseudomonadati</taxon>
        <taxon>Pseudomonadota</taxon>
        <taxon>Betaproteobacteria</taxon>
        <taxon>Burkholderiales</taxon>
        <taxon>Burkholderiaceae</taxon>
        <taxon>Paraburkholderia</taxon>
    </lineage>
</organism>
<dbReference type="KEGG" id="buz:AYM40_23905"/>
<dbReference type="OrthoDB" id="9103904at2"/>
<accession>A0A160FRH1</accession>